<dbReference type="SUPFAM" id="SSF51206">
    <property type="entry name" value="cAMP-binding domain-like"/>
    <property type="match status" value="1"/>
</dbReference>
<dbReference type="Gramene" id="KRH65050">
    <property type="protein sequence ID" value="KRH65050"/>
    <property type="gene ID" value="GLYMA_03G009800"/>
</dbReference>
<dbReference type="AlphaFoldDB" id="I1JK89"/>
<comment type="subcellular location">
    <subcellularLocation>
        <location evidence="1">Peroxisome matrix</location>
    </subcellularLocation>
</comment>
<evidence type="ECO:0000256" key="4">
    <source>
        <dbReference type="ARBA" id="ARBA00011881"/>
    </source>
</evidence>
<protein>
    <recommendedName>
        <fullName evidence="8">acyl-CoA hydrolase</fullName>
        <ecNumber evidence="8">3.1.2.20</ecNumber>
    </recommendedName>
</protein>
<dbReference type="PROSITE" id="PS50042">
    <property type="entry name" value="CNMP_BINDING_3"/>
    <property type="match status" value="1"/>
</dbReference>
<evidence type="ECO:0000259" key="9">
    <source>
        <dbReference type="PROSITE" id="PS50042"/>
    </source>
</evidence>
<name>I1JK89_SOYBN</name>
<dbReference type="EC" id="3.1.2.20" evidence="8"/>
<dbReference type="GeneID" id="100803260"/>
<evidence type="ECO:0000256" key="6">
    <source>
        <dbReference type="ARBA" id="ARBA00023098"/>
    </source>
</evidence>
<dbReference type="RefSeq" id="XP_003521006.1">
    <property type="nucleotide sequence ID" value="XM_003520958.4"/>
</dbReference>
<dbReference type="FunCoup" id="I1JK89">
    <property type="interactions" value="3413"/>
</dbReference>
<dbReference type="InterPro" id="IPR018488">
    <property type="entry name" value="cNMP-bd_CS"/>
</dbReference>
<dbReference type="PANTHER" id="PTHR11066:SF65">
    <property type="entry name" value="ACYL-COA THIOESTERASE"/>
    <property type="match status" value="1"/>
</dbReference>
<reference evidence="10 11" key="1">
    <citation type="journal article" date="2010" name="Nature">
        <title>Genome sequence of the palaeopolyploid soybean.</title>
        <authorList>
            <person name="Schmutz J."/>
            <person name="Cannon S.B."/>
            <person name="Schlueter J."/>
            <person name="Ma J."/>
            <person name="Mitros T."/>
            <person name="Nelson W."/>
            <person name="Hyten D.L."/>
            <person name="Song Q."/>
            <person name="Thelen J.J."/>
            <person name="Cheng J."/>
            <person name="Xu D."/>
            <person name="Hellsten U."/>
            <person name="May G.D."/>
            <person name="Yu Y."/>
            <person name="Sakurai T."/>
            <person name="Umezawa T."/>
            <person name="Bhattacharyya M.K."/>
            <person name="Sandhu D."/>
            <person name="Valliyodan B."/>
            <person name="Lindquist E."/>
            <person name="Peto M."/>
            <person name="Grant D."/>
            <person name="Shu S."/>
            <person name="Goodstein D."/>
            <person name="Barry K."/>
            <person name="Futrell-Griggs M."/>
            <person name="Abernathy B."/>
            <person name="Du J."/>
            <person name="Tian Z."/>
            <person name="Zhu L."/>
            <person name="Gill N."/>
            <person name="Joshi T."/>
            <person name="Libault M."/>
            <person name="Sethuraman A."/>
            <person name="Zhang X.-C."/>
            <person name="Shinozaki K."/>
            <person name="Nguyen H.T."/>
            <person name="Wing R.A."/>
            <person name="Cregan P."/>
            <person name="Specht J."/>
            <person name="Grimwood J."/>
            <person name="Rokhsar D."/>
            <person name="Stacey G."/>
            <person name="Shoemaker R.C."/>
            <person name="Jackson S.A."/>
        </authorList>
    </citation>
    <scope>NUCLEOTIDE SEQUENCE [LARGE SCALE GENOMIC DNA]</scope>
    <source>
        <strain evidence="11">cv. Williams 82</strain>
        <tissue evidence="10">Callus</tissue>
    </source>
</reference>
<dbReference type="PROSITE" id="PS00888">
    <property type="entry name" value="CNMP_BINDING_1"/>
    <property type="match status" value="1"/>
</dbReference>
<dbReference type="SMART" id="SM00100">
    <property type="entry name" value="cNMP"/>
    <property type="match status" value="1"/>
</dbReference>
<accession>I1JK89</accession>
<feature type="domain" description="Cyclic nucleotide-binding" evidence="9">
    <location>
        <begin position="15"/>
        <end position="85"/>
    </location>
</feature>
<dbReference type="Gene3D" id="2.60.120.10">
    <property type="entry name" value="Jelly Rolls"/>
    <property type="match status" value="1"/>
</dbReference>
<dbReference type="Gene3D" id="2.40.160.210">
    <property type="entry name" value="Acyl-CoA thioesterase, double hotdog domain"/>
    <property type="match status" value="1"/>
</dbReference>
<evidence type="ECO:0000313" key="11">
    <source>
        <dbReference type="EnsemblPlants" id="KRH65050"/>
    </source>
</evidence>
<dbReference type="CDD" id="cd03444">
    <property type="entry name" value="Thioesterase_II_repeat1"/>
    <property type="match status" value="1"/>
</dbReference>
<sequence length="429" mass="48132">MESEKAFEFLGCVPLLQRLPSSSLRKIAQLVDVKHCEPGEYVVREGEPGDGVYFILDGEAEVLGSVSANDENRPEFQLKQYDYFGYGLSNTVHQADVVALSKLTCLVLPHEHSTLLQPKSIWRAENSLETCSPVENILHLEPLEVDIFQGITLPDAPRFGKVFGGQMIGQALAAASKSVGSLKVVHSLHAYFILAGDLNMPITYQVHRLRDGKSFASRKVDGIQKGNVIFTLMASFQKEESGMVHQEVAIPSVPTPDKLLPMEELRERRLTDPRLPITYRNKVATSQFIPWPIEIRLCEYETATNMTKSPPSLRYWFRAKGKLSDDEALHRCVVAYASDLIFLQVSLNPHREKGFRTRSVSLDHSMWFHRSVKADDWVLFAIFTPSAYSARVFVTGQMFNQKGELLVSLVQEGLARKINPGNSAIKSKL</sequence>
<dbReference type="FunFam" id="2.40.160.210:FF:000003">
    <property type="entry name" value="Acyl-CoA thioesterase II"/>
    <property type="match status" value="1"/>
</dbReference>
<dbReference type="NCBIfam" id="TIGR00189">
    <property type="entry name" value="tesB"/>
    <property type="match status" value="1"/>
</dbReference>
<dbReference type="InterPro" id="IPR014710">
    <property type="entry name" value="RmlC-like_jellyroll"/>
</dbReference>
<dbReference type="PANTHER" id="PTHR11066">
    <property type="entry name" value="ACYL-COA THIOESTERASE"/>
    <property type="match status" value="1"/>
</dbReference>
<dbReference type="OMA" id="RSAVWMR"/>
<dbReference type="InterPro" id="IPR042171">
    <property type="entry name" value="Acyl-CoA_hotdog"/>
</dbReference>
<comment type="similarity">
    <text evidence="3">Belongs to the C/M/P thioester hydrolase family.</text>
</comment>
<comment type="subunit">
    <text evidence="4">Homotetramer.</text>
</comment>
<comment type="pathway">
    <text evidence="2">Lipid metabolism; fatty acid metabolism.</text>
</comment>
<evidence type="ECO:0000256" key="2">
    <source>
        <dbReference type="ARBA" id="ARBA00004872"/>
    </source>
</evidence>
<dbReference type="InterPro" id="IPR000595">
    <property type="entry name" value="cNMP-bd_dom"/>
</dbReference>
<evidence type="ECO:0000256" key="8">
    <source>
        <dbReference type="ARBA" id="ARBA00038894"/>
    </source>
</evidence>
<evidence type="ECO:0000256" key="7">
    <source>
        <dbReference type="ARBA" id="ARBA00035880"/>
    </source>
</evidence>
<evidence type="ECO:0000256" key="3">
    <source>
        <dbReference type="ARBA" id="ARBA00006538"/>
    </source>
</evidence>
<dbReference type="GO" id="GO:0009062">
    <property type="term" value="P:fatty acid catabolic process"/>
    <property type="evidence" value="ECO:0000318"/>
    <property type="project" value="GO_Central"/>
</dbReference>
<comment type="catalytic activity">
    <reaction evidence="7">
        <text>a fatty acyl-CoA + H2O = a fatty acid + CoA + H(+)</text>
        <dbReference type="Rhea" id="RHEA:16781"/>
        <dbReference type="ChEBI" id="CHEBI:15377"/>
        <dbReference type="ChEBI" id="CHEBI:15378"/>
        <dbReference type="ChEBI" id="CHEBI:28868"/>
        <dbReference type="ChEBI" id="CHEBI:57287"/>
        <dbReference type="ChEBI" id="CHEBI:77636"/>
        <dbReference type="EC" id="3.1.2.20"/>
    </reaction>
</comment>
<dbReference type="FunFam" id="2.60.120.10:FF:000109">
    <property type="entry name" value="Acyl-CoA thioesterase II"/>
    <property type="match status" value="1"/>
</dbReference>
<dbReference type="KEGG" id="gmx:100803260"/>
<dbReference type="GO" id="GO:0047617">
    <property type="term" value="F:fatty acyl-CoA hydrolase activity"/>
    <property type="evidence" value="ECO:0000318"/>
    <property type="project" value="GO_Central"/>
</dbReference>
<keyword evidence="12" id="KW-1185">Reference proteome</keyword>
<reference evidence="10" key="3">
    <citation type="submission" date="2018-07" db="EMBL/GenBank/DDBJ databases">
        <title>WGS assembly of Glycine max.</title>
        <authorList>
            <person name="Schmutz J."/>
            <person name="Cannon S."/>
            <person name="Schlueter J."/>
            <person name="Ma J."/>
            <person name="Mitros T."/>
            <person name="Nelson W."/>
            <person name="Hyten D."/>
            <person name="Song Q."/>
            <person name="Thelen J."/>
            <person name="Cheng J."/>
            <person name="Xu D."/>
            <person name="Hellsten U."/>
            <person name="May G."/>
            <person name="Yu Y."/>
            <person name="Sakurai T."/>
            <person name="Umezawa T."/>
            <person name="Bhattacharyya M."/>
            <person name="Sandhu D."/>
            <person name="Valliyodan B."/>
            <person name="Lindquist E."/>
            <person name="Peto M."/>
            <person name="Grant D."/>
            <person name="Shu S."/>
            <person name="Goodstein D."/>
            <person name="Barry K."/>
            <person name="Futrell-Griggs M."/>
            <person name="Abernathy B."/>
            <person name="Du J."/>
            <person name="Tian Z."/>
            <person name="Zhu L."/>
            <person name="Gill N."/>
            <person name="Joshi T."/>
            <person name="Libault M."/>
            <person name="Sethuraman A."/>
            <person name="Zhang X."/>
            <person name="Shinozaki K."/>
            <person name="Nguyen H."/>
            <person name="Wing R."/>
            <person name="Cregan P."/>
            <person name="Specht J."/>
            <person name="Grimwood J."/>
            <person name="Rokhsar D."/>
            <person name="Stacey G."/>
            <person name="Shoemaker R."/>
            <person name="Jackson S."/>
        </authorList>
    </citation>
    <scope>NUCLEOTIDE SEQUENCE</scope>
    <source>
        <tissue evidence="10">Callus</tissue>
    </source>
</reference>
<dbReference type="InterPro" id="IPR049449">
    <property type="entry name" value="TesB_ACOT8-like_N"/>
</dbReference>
<dbReference type="CDD" id="cd00038">
    <property type="entry name" value="CAP_ED"/>
    <property type="match status" value="1"/>
</dbReference>
<evidence type="ECO:0000313" key="10">
    <source>
        <dbReference type="EMBL" id="KRH65050.1"/>
    </source>
</evidence>
<proteinExistence type="inferred from homology"/>
<reference evidence="11" key="2">
    <citation type="submission" date="2018-02" db="UniProtKB">
        <authorList>
            <consortium name="EnsemblPlants"/>
        </authorList>
    </citation>
    <scope>IDENTIFICATION</scope>
    <source>
        <strain evidence="11">Williams 82</strain>
    </source>
</reference>
<dbReference type="HOGENOM" id="CLU_032690_5_0_1"/>
<dbReference type="Pfam" id="PF13622">
    <property type="entry name" value="4HBT_3"/>
    <property type="match status" value="1"/>
</dbReference>
<dbReference type="InterPro" id="IPR018490">
    <property type="entry name" value="cNMP-bd_dom_sf"/>
</dbReference>
<dbReference type="InterPro" id="IPR029069">
    <property type="entry name" value="HotDog_dom_sf"/>
</dbReference>
<dbReference type="GO" id="GO:0005782">
    <property type="term" value="C:peroxisomal matrix"/>
    <property type="evidence" value="ECO:0007669"/>
    <property type="project" value="UniProtKB-SubCell"/>
</dbReference>
<dbReference type="EnsemblPlants" id="KRH65050">
    <property type="protein sequence ID" value="KRH65050"/>
    <property type="gene ID" value="GLYMA_03G009800"/>
</dbReference>
<dbReference type="GO" id="GO:0006637">
    <property type="term" value="P:acyl-CoA metabolic process"/>
    <property type="evidence" value="ECO:0000318"/>
    <property type="project" value="GO_Central"/>
</dbReference>
<evidence type="ECO:0000256" key="5">
    <source>
        <dbReference type="ARBA" id="ARBA00022801"/>
    </source>
</evidence>
<keyword evidence="6" id="KW-0443">Lipid metabolism</keyword>
<dbReference type="OrthoDB" id="68328at2759"/>
<dbReference type="InterPro" id="IPR003703">
    <property type="entry name" value="Acyl_CoA_thio"/>
</dbReference>
<dbReference type="eggNOG" id="KOG3016">
    <property type="taxonomic scope" value="Eukaryota"/>
</dbReference>
<dbReference type="STRING" id="3847.I1JK89"/>
<gene>
    <name evidence="11" type="primary">LOC100803260</name>
    <name evidence="10" type="ORF">GLYMA_03G009800</name>
</gene>
<dbReference type="CDD" id="cd03445">
    <property type="entry name" value="Thioesterase_II_repeat2"/>
    <property type="match status" value="1"/>
</dbReference>
<dbReference type="EMBL" id="CM000836">
    <property type="protein sequence ID" value="KRH65050.1"/>
    <property type="molecule type" value="Genomic_DNA"/>
</dbReference>
<dbReference type="SMR" id="I1JK89"/>
<dbReference type="PaxDb" id="3847-GLYMA03G01210.1"/>
<dbReference type="Proteomes" id="UP000008827">
    <property type="component" value="Chromosome 3"/>
</dbReference>
<dbReference type="InterPro" id="IPR025652">
    <property type="entry name" value="TesB_C"/>
</dbReference>
<evidence type="ECO:0000313" key="12">
    <source>
        <dbReference type="Proteomes" id="UP000008827"/>
    </source>
</evidence>
<keyword evidence="5" id="KW-0378">Hydrolase</keyword>
<evidence type="ECO:0000256" key="1">
    <source>
        <dbReference type="ARBA" id="ARBA00004253"/>
    </source>
</evidence>
<organism evidence="10">
    <name type="scientific">Glycine max</name>
    <name type="common">Soybean</name>
    <name type="synonym">Glycine hispida</name>
    <dbReference type="NCBI Taxonomy" id="3847"/>
    <lineage>
        <taxon>Eukaryota</taxon>
        <taxon>Viridiplantae</taxon>
        <taxon>Streptophyta</taxon>
        <taxon>Embryophyta</taxon>
        <taxon>Tracheophyta</taxon>
        <taxon>Spermatophyta</taxon>
        <taxon>Magnoliopsida</taxon>
        <taxon>eudicotyledons</taxon>
        <taxon>Gunneridae</taxon>
        <taxon>Pentapetalae</taxon>
        <taxon>rosids</taxon>
        <taxon>fabids</taxon>
        <taxon>Fabales</taxon>
        <taxon>Fabaceae</taxon>
        <taxon>Papilionoideae</taxon>
        <taxon>50 kb inversion clade</taxon>
        <taxon>NPAAA clade</taxon>
        <taxon>indigoferoid/millettioid clade</taxon>
        <taxon>Phaseoleae</taxon>
        <taxon>Glycine</taxon>
        <taxon>Glycine subgen. Soja</taxon>
    </lineage>
</organism>
<dbReference type="Pfam" id="PF00027">
    <property type="entry name" value="cNMP_binding"/>
    <property type="match status" value="1"/>
</dbReference>
<dbReference type="Pfam" id="PF02551">
    <property type="entry name" value="Acyl_CoA_thio"/>
    <property type="match status" value="1"/>
</dbReference>
<dbReference type="SUPFAM" id="SSF54637">
    <property type="entry name" value="Thioesterase/thiol ester dehydrase-isomerase"/>
    <property type="match status" value="2"/>
</dbReference>